<evidence type="ECO:0000313" key="3">
    <source>
        <dbReference type="EMBL" id="KAJ5496669.1"/>
    </source>
</evidence>
<evidence type="ECO:0000313" key="4">
    <source>
        <dbReference type="Proteomes" id="UP001149954"/>
    </source>
</evidence>
<gene>
    <name evidence="3" type="ORF">N7463_008656</name>
</gene>
<keyword evidence="4" id="KW-1185">Reference proteome</keyword>
<reference evidence="3" key="1">
    <citation type="submission" date="2022-12" db="EMBL/GenBank/DDBJ databases">
        <authorList>
            <person name="Petersen C."/>
        </authorList>
    </citation>
    <scope>NUCLEOTIDE SEQUENCE</scope>
    <source>
        <strain evidence="3">IBT 29495</strain>
    </source>
</reference>
<dbReference type="EMBL" id="JAPWDS010000005">
    <property type="protein sequence ID" value="KAJ5496669.1"/>
    <property type="molecule type" value="Genomic_DNA"/>
</dbReference>
<dbReference type="OrthoDB" id="2567806at2759"/>
<feature type="non-terminal residue" evidence="3">
    <location>
        <position position="1"/>
    </location>
</feature>
<evidence type="ECO:0000256" key="1">
    <source>
        <dbReference type="SAM" id="MobiDB-lite"/>
    </source>
</evidence>
<feature type="domain" description="Ribosome maturation protein SDO1/SBDS N-terminal" evidence="2">
    <location>
        <begin position="21"/>
        <end position="99"/>
    </location>
</feature>
<reference evidence="3" key="2">
    <citation type="journal article" date="2023" name="IMA Fungus">
        <title>Comparative genomic study of the Penicillium genus elucidates a diverse pangenome and 15 lateral gene transfer events.</title>
        <authorList>
            <person name="Petersen C."/>
            <person name="Sorensen T."/>
            <person name="Nielsen M.R."/>
            <person name="Sondergaard T.E."/>
            <person name="Sorensen J.L."/>
            <person name="Fitzpatrick D.A."/>
            <person name="Frisvad J.C."/>
            <person name="Nielsen K.L."/>
        </authorList>
    </citation>
    <scope>NUCLEOTIDE SEQUENCE</scope>
    <source>
        <strain evidence="3">IBT 29495</strain>
    </source>
</reference>
<organism evidence="3 4">
    <name type="scientific">Penicillium fimorum</name>
    <dbReference type="NCBI Taxonomy" id="1882269"/>
    <lineage>
        <taxon>Eukaryota</taxon>
        <taxon>Fungi</taxon>
        <taxon>Dikarya</taxon>
        <taxon>Ascomycota</taxon>
        <taxon>Pezizomycotina</taxon>
        <taxon>Eurotiomycetes</taxon>
        <taxon>Eurotiomycetidae</taxon>
        <taxon>Eurotiales</taxon>
        <taxon>Aspergillaceae</taxon>
        <taxon>Penicillium</taxon>
    </lineage>
</organism>
<name>A0A9W9XQT1_9EURO</name>
<feature type="compositionally biased region" description="Polar residues" evidence="1">
    <location>
        <begin position="9"/>
        <end position="20"/>
    </location>
</feature>
<feature type="region of interest" description="Disordered" evidence="1">
    <location>
        <begin position="1"/>
        <end position="20"/>
    </location>
</feature>
<evidence type="ECO:0000259" key="2">
    <source>
        <dbReference type="Pfam" id="PF01172"/>
    </source>
</evidence>
<dbReference type="Gene3D" id="3.30.1250.10">
    <property type="entry name" value="Ribosome maturation protein SBDS, N-terminal domain"/>
    <property type="match status" value="1"/>
</dbReference>
<accession>A0A9W9XQT1</accession>
<protein>
    <submittedName>
        <fullName evidence="3">Ribosome maturation protein</fullName>
    </submittedName>
</protein>
<dbReference type="Proteomes" id="UP001149954">
    <property type="component" value="Unassembled WGS sequence"/>
</dbReference>
<sequence>SKVTESKRGQTNQPASNETTAEVFYKGSSDDFIVFVDDLEASKAWRSDRSISLVNVVNAYNIFVTQKSGAQDILNEASKAMLENEFGSSDEDHCITKIL</sequence>
<dbReference type="Pfam" id="PF01172">
    <property type="entry name" value="SBDS_N"/>
    <property type="match status" value="1"/>
</dbReference>
<proteinExistence type="predicted"/>
<comment type="caution">
    <text evidence="3">The sequence shown here is derived from an EMBL/GenBank/DDBJ whole genome shotgun (WGS) entry which is preliminary data.</text>
</comment>
<dbReference type="InterPro" id="IPR036786">
    <property type="entry name" value="Ribosome_mat_SBDS_N_sf"/>
</dbReference>
<dbReference type="SUPFAM" id="SSF89895">
    <property type="entry name" value="FYSH domain"/>
    <property type="match status" value="1"/>
</dbReference>
<dbReference type="AlphaFoldDB" id="A0A9W9XQT1"/>
<dbReference type="InterPro" id="IPR019783">
    <property type="entry name" value="SDO1/SBDS_N"/>
</dbReference>